<protein>
    <submittedName>
        <fullName evidence="1">Uncharacterized protein</fullName>
    </submittedName>
</protein>
<organism evidence="1">
    <name type="scientific">Arundo donax</name>
    <name type="common">Giant reed</name>
    <name type="synonym">Donax arundinaceus</name>
    <dbReference type="NCBI Taxonomy" id="35708"/>
    <lineage>
        <taxon>Eukaryota</taxon>
        <taxon>Viridiplantae</taxon>
        <taxon>Streptophyta</taxon>
        <taxon>Embryophyta</taxon>
        <taxon>Tracheophyta</taxon>
        <taxon>Spermatophyta</taxon>
        <taxon>Magnoliopsida</taxon>
        <taxon>Liliopsida</taxon>
        <taxon>Poales</taxon>
        <taxon>Poaceae</taxon>
        <taxon>PACMAD clade</taxon>
        <taxon>Arundinoideae</taxon>
        <taxon>Arundineae</taxon>
        <taxon>Arundo</taxon>
    </lineage>
</organism>
<reference evidence="1" key="2">
    <citation type="journal article" date="2015" name="Data Brief">
        <title>Shoot transcriptome of the giant reed, Arundo donax.</title>
        <authorList>
            <person name="Barrero R.A."/>
            <person name="Guerrero F.D."/>
            <person name="Moolhuijzen P."/>
            <person name="Goolsby J.A."/>
            <person name="Tidwell J."/>
            <person name="Bellgard S.E."/>
            <person name="Bellgard M.I."/>
        </authorList>
    </citation>
    <scope>NUCLEOTIDE SEQUENCE</scope>
    <source>
        <tissue evidence="1">Shoot tissue taken approximately 20 cm above the soil surface</tissue>
    </source>
</reference>
<evidence type="ECO:0000313" key="1">
    <source>
        <dbReference type="EMBL" id="JAD49838.1"/>
    </source>
</evidence>
<name>A0A0A9AIX6_ARUDO</name>
<reference evidence="1" key="1">
    <citation type="submission" date="2014-09" db="EMBL/GenBank/DDBJ databases">
        <authorList>
            <person name="Magalhaes I.L.F."/>
            <person name="Oliveira U."/>
            <person name="Santos F.R."/>
            <person name="Vidigal T.H.D.A."/>
            <person name="Brescovit A.D."/>
            <person name="Santos A.J."/>
        </authorList>
    </citation>
    <scope>NUCLEOTIDE SEQUENCE</scope>
    <source>
        <tissue evidence="1">Shoot tissue taken approximately 20 cm above the soil surface</tissue>
    </source>
</reference>
<dbReference type="EMBL" id="GBRH01248057">
    <property type="protein sequence ID" value="JAD49838.1"/>
    <property type="molecule type" value="Transcribed_RNA"/>
</dbReference>
<proteinExistence type="predicted"/>
<accession>A0A0A9AIX6</accession>
<sequence>MSCCESSTHSNTH</sequence>